<organism evidence="1 2">
    <name type="scientific">Stereocaulon virgatum</name>
    <dbReference type="NCBI Taxonomy" id="373712"/>
    <lineage>
        <taxon>Eukaryota</taxon>
        <taxon>Fungi</taxon>
        <taxon>Dikarya</taxon>
        <taxon>Ascomycota</taxon>
        <taxon>Pezizomycotina</taxon>
        <taxon>Lecanoromycetes</taxon>
        <taxon>OSLEUM clade</taxon>
        <taxon>Lecanoromycetidae</taxon>
        <taxon>Lecanorales</taxon>
        <taxon>Lecanorineae</taxon>
        <taxon>Stereocaulaceae</taxon>
        <taxon>Stereocaulon</taxon>
    </lineage>
</organism>
<name>A0ABR4A479_9LECA</name>
<dbReference type="EMBL" id="JBEFKJ010000021">
    <property type="protein sequence ID" value="KAL2040483.1"/>
    <property type="molecule type" value="Genomic_DNA"/>
</dbReference>
<accession>A0ABR4A479</accession>
<evidence type="ECO:0000313" key="1">
    <source>
        <dbReference type="EMBL" id="KAL2040483.1"/>
    </source>
</evidence>
<proteinExistence type="predicted"/>
<gene>
    <name evidence="1" type="ORF">N7G274_006926</name>
</gene>
<sequence>MDVEYPTLIETMGAIITCSGTYFPLYYPKRVSSLENVLHTDDSPLYVPTKIGLPLWLHQLSSLSSDPDNEQENIQVRYLATCSSTASLINANDQDSAALCADMLTGSRLVMQKDEFNLIPQHLEVLCAFCGRIIELTF</sequence>
<reference evidence="1 2" key="1">
    <citation type="submission" date="2024-09" db="EMBL/GenBank/DDBJ databases">
        <title>Rethinking Asexuality: The Enigmatic Case of Functional Sexual Genes in Lepraria (Stereocaulaceae).</title>
        <authorList>
            <person name="Doellman M."/>
            <person name="Sun Y."/>
            <person name="Barcenas-Pena A."/>
            <person name="Lumbsch H.T."/>
            <person name="Grewe F."/>
        </authorList>
    </citation>
    <scope>NUCLEOTIDE SEQUENCE [LARGE SCALE GENOMIC DNA]</scope>
    <source>
        <strain evidence="1 2">Mercado 3170</strain>
    </source>
</reference>
<comment type="caution">
    <text evidence="1">The sequence shown here is derived from an EMBL/GenBank/DDBJ whole genome shotgun (WGS) entry which is preliminary data.</text>
</comment>
<keyword evidence="2" id="KW-1185">Reference proteome</keyword>
<protein>
    <submittedName>
        <fullName evidence="1">Uncharacterized protein</fullName>
    </submittedName>
</protein>
<evidence type="ECO:0000313" key="2">
    <source>
        <dbReference type="Proteomes" id="UP001590950"/>
    </source>
</evidence>
<dbReference type="Proteomes" id="UP001590950">
    <property type="component" value="Unassembled WGS sequence"/>
</dbReference>